<dbReference type="Proteomes" id="UP001634394">
    <property type="component" value="Unassembled WGS sequence"/>
</dbReference>
<reference evidence="2 3" key="1">
    <citation type="submission" date="2024-11" db="EMBL/GenBank/DDBJ databases">
        <title>Chromosome-level genome assembly of the freshwater bivalve Anodonta woodiana.</title>
        <authorList>
            <person name="Chen X."/>
        </authorList>
    </citation>
    <scope>NUCLEOTIDE SEQUENCE [LARGE SCALE GENOMIC DNA]</scope>
    <source>
        <strain evidence="2">MN2024</strain>
        <tissue evidence="2">Gills</tissue>
    </source>
</reference>
<keyword evidence="3" id="KW-1185">Reference proteome</keyword>
<evidence type="ECO:0000256" key="1">
    <source>
        <dbReference type="SAM" id="MobiDB-lite"/>
    </source>
</evidence>
<feature type="region of interest" description="Disordered" evidence="1">
    <location>
        <begin position="332"/>
        <end position="353"/>
    </location>
</feature>
<feature type="compositionally biased region" description="Polar residues" evidence="1">
    <location>
        <begin position="342"/>
        <end position="353"/>
    </location>
</feature>
<dbReference type="AlphaFoldDB" id="A0ABD3WEP5"/>
<name>A0ABD3WEP5_SINWO</name>
<protein>
    <submittedName>
        <fullName evidence="2">Uncharacterized protein</fullName>
    </submittedName>
</protein>
<accession>A0ABD3WEP5</accession>
<dbReference type="EMBL" id="JBJQND010000007">
    <property type="protein sequence ID" value="KAL3872056.1"/>
    <property type="molecule type" value="Genomic_DNA"/>
</dbReference>
<proteinExistence type="predicted"/>
<evidence type="ECO:0000313" key="3">
    <source>
        <dbReference type="Proteomes" id="UP001634394"/>
    </source>
</evidence>
<comment type="caution">
    <text evidence="2">The sequence shown here is derived from an EMBL/GenBank/DDBJ whole genome shotgun (WGS) entry which is preliminary data.</text>
</comment>
<evidence type="ECO:0000313" key="2">
    <source>
        <dbReference type="EMBL" id="KAL3872056.1"/>
    </source>
</evidence>
<dbReference type="CDD" id="cd00117">
    <property type="entry name" value="TFP"/>
    <property type="match status" value="1"/>
</dbReference>
<organism evidence="2 3">
    <name type="scientific">Sinanodonta woodiana</name>
    <name type="common">Chinese pond mussel</name>
    <name type="synonym">Anodonta woodiana</name>
    <dbReference type="NCBI Taxonomy" id="1069815"/>
    <lineage>
        <taxon>Eukaryota</taxon>
        <taxon>Metazoa</taxon>
        <taxon>Spiralia</taxon>
        <taxon>Lophotrochozoa</taxon>
        <taxon>Mollusca</taxon>
        <taxon>Bivalvia</taxon>
        <taxon>Autobranchia</taxon>
        <taxon>Heteroconchia</taxon>
        <taxon>Palaeoheterodonta</taxon>
        <taxon>Unionida</taxon>
        <taxon>Unionoidea</taxon>
        <taxon>Unionidae</taxon>
        <taxon>Unioninae</taxon>
        <taxon>Sinanodonta</taxon>
    </lineage>
</organism>
<gene>
    <name evidence="2" type="ORF">ACJMK2_040014</name>
</gene>
<sequence length="520" mass="57227">MRPGFCRGPDISNFYTFPPRATGPTTTSITMNATTTGTMPTTIRAATPMITSNTTTNTTRGTNVRSCEVCRSDNGLDCAHKTIMHCNTHEPYCMNEITSTTVKKISKRCATEGECYRDWWLTTKQNPNCQGNVTGTGVCHYCCETLEGSETPCNTQAIPTDLKSYAIPESKCQIGTGIRTDQFKEEICPRSAPFCLNTVSLDQHSSTELVRKRCAEEIECLSDWWNNTRSRPECLHANGTLLNIHANLHGEACHYCCFSNGTTTPCNINNIPDQSLLLNFTTANIIPESTKSYTTASAYRSSTVNSVTIAPPESTKGSITTTWHQPSTVKSVTIAPPEPTKGSITTTGHQPSTVNSVTIAPPEPEKASVSQVATKTTLAASKEPTKSNTTTSAYQSSTAKSVTIAPPGEPFNCYVCPYGGNYFVPVSQECPDNQHFCLNTIEDKRDGTRVMEKRCATENECFQKWWQESSDQEVCKKLYELGDAPSRQDLLCHFCCTEDYCNYFTTPDKSQLYDGNGHHP</sequence>